<dbReference type="SUPFAM" id="SSF55785">
    <property type="entry name" value="PYP-like sensor domain (PAS domain)"/>
    <property type="match status" value="1"/>
</dbReference>
<dbReference type="InterPro" id="IPR004358">
    <property type="entry name" value="Sig_transdc_His_kin-like_C"/>
</dbReference>
<evidence type="ECO:0000256" key="2">
    <source>
        <dbReference type="ARBA" id="ARBA00004429"/>
    </source>
</evidence>
<dbReference type="GO" id="GO:0000156">
    <property type="term" value="F:phosphorelay response regulator activity"/>
    <property type="evidence" value="ECO:0007669"/>
    <property type="project" value="TreeGrafter"/>
</dbReference>
<dbReference type="GO" id="GO:0030295">
    <property type="term" value="F:protein kinase activator activity"/>
    <property type="evidence" value="ECO:0007669"/>
    <property type="project" value="TreeGrafter"/>
</dbReference>
<dbReference type="GO" id="GO:0005886">
    <property type="term" value="C:plasma membrane"/>
    <property type="evidence" value="ECO:0007669"/>
    <property type="project" value="UniProtKB-SubCell"/>
</dbReference>
<dbReference type="Gene3D" id="3.30.565.10">
    <property type="entry name" value="Histidine kinase-like ATPase, C-terminal domain"/>
    <property type="match status" value="1"/>
</dbReference>
<dbReference type="PROSITE" id="PS50109">
    <property type="entry name" value="HIS_KIN"/>
    <property type="match status" value="1"/>
</dbReference>
<reference evidence="14" key="1">
    <citation type="submission" date="2011-03" db="EMBL/GenBank/DDBJ databases">
        <authorList>
            <person name="Voget S."/>
            <person name="Streit W.R."/>
            <person name="Jaeger K.E."/>
            <person name="Daniel R."/>
        </authorList>
    </citation>
    <scope>NUCLEOTIDE SEQUENCE [LARGE SCALE GENOMIC DNA]</scope>
    <source>
        <strain evidence="14">PG1</strain>
    </source>
</reference>
<dbReference type="InterPro" id="IPR036097">
    <property type="entry name" value="HisK_dim/P_sf"/>
</dbReference>
<feature type="region of interest" description="Disordered" evidence="10">
    <location>
        <begin position="246"/>
        <end position="266"/>
    </location>
</feature>
<dbReference type="Gene3D" id="1.10.287.130">
    <property type="match status" value="1"/>
</dbReference>
<dbReference type="HOGENOM" id="CLU_016084_0_0_4"/>
<dbReference type="Pfam" id="PF02518">
    <property type="entry name" value="HATPase_c"/>
    <property type="match status" value="1"/>
</dbReference>
<keyword evidence="5 13" id="KW-0808">Transferase</keyword>
<dbReference type="InterPro" id="IPR050351">
    <property type="entry name" value="BphY/WalK/GraS-like"/>
</dbReference>
<dbReference type="EC" id="2.7.13.3" evidence="3"/>
<evidence type="ECO:0000256" key="10">
    <source>
        <dbReference type="SAM" id="MobiDB-lite"/>
    </source>
</evidence>
<keyword evidence="11" id="KW-0812">Transmembrane</keyword>
<feature type="transmembrane region" description="Helical" evidence="11">
    <location>
        <begin position="21"/>
        <end position="40"/>
    </location>
</feature>
<gene>
    <name evidence="13" type="primary">yycG</name>
    <name evidence="13" type="ORF">BGL_1c15360</name>
</gene>
<evidence type="ECO:0000313" key="14">
    <source>
        <dbReference type="Proteomes" id="UP000031838"/>
    </source>
</evidence>
<accession>A0A0B6RL51</accession>
<evidence type="ECO:0000256" key="11">
    <source>
        <dbReference type="SAM" id="Phobius"/>
    </source>
</evidence>
<keyword evidence="6" id="KW-0547">Nucleotide-binding</keyword>
<keyword evidence="11" id="KW-0472">Membrane</keyword>
<evidence type="ECO:0000256" key="5">
    <source>
        <dbReference type="ARBA" id="ARBA00022679"/>
    </source>
</evidence>
<dbReference type="InterPro" id="IPR003594">
    <property type="entry name" value="HATPase_dom"/>
</dbReference>
<dbReference type="PANTHER" id="PTHR42878">
    <property type="entry name" value="TWO-COMPONENT HISTIDINE KINASE"/>
    <property type="match status" value="1"/>
</dbReference>
<feature type="transmembrane region" description="Helical" evidence="11">
    <location>
        <begin position="411"/>
        <end position="430"/>
    </location>
</feature>
<protein>
    <recommendedName>
        <fullName evidence="3">histidine kinase</fullName>
        <ecNumber evidence="3">2.7.13.3</ecNumber>
    </recommendedName>
</protein>
<dbReference type="InterPro" id="IPR035965">
    <property type="entry name" value="PAS-like_dom_sf"/>
</dbReference>
<dbReference type="Gene3D" id="3.30.450.20">
    <property type="entry name" value="PAS domain"/>
    <property type="match status" value="1"/>
</dbReference>
<sequence>MKPEPGSRRRRPPGRRFLVEWLAIGVLGVAAVLAGVAWQATASIDRLIYDHLLGARRLAPDPDIVVVEIDNASLERLGRWPWPRSVHAQLLGRLAHARPAAVVYDVLFIEASPDDAQLAAALARVPTWLPVLLSPEGETGARELTLPVPALAAHAAGMGHINFEVDPDGIVRSVALTESDGRRDWPQLMLAASRGMARDGAAVSAPASASLESGPAGSAARASASAAMAASSIRPAAAPAGAMPLASASVAPGPAPSSGASPAAVPGAAAPAHAALPAPSSGMSSAPPVPTSRFAASLPGGRYLIPFSRGTPAYPSYSLADVLAGKVPDAALRGKVIVVGVTAAGLYDRFATPISGEFGPLPGVYLHANVLDMLLTGRAISPVSRGWLFLASLPPLAALLAGILLLSPRRALLLALSVAVLSVAGSAALLSGARLWLTPAPAILGLIVAYPTWNWRRLEMTLAYLRAELERLAAEPHLLPEAPRASGARAEFGGDVLERQMNLMAQAAQRVQDMKRFVWDSLDSMPEPIFVTDVAGVVLIVNHAARHYCARLRVASPEGRPLQAALGELAFVKTVACPEREPDLRAAWPAALDPTRGESPALLASGLEVRDTDGLDHLLRYAPCTNAEGHAIGWIAGLVDVTALHAAERQREEALHLLSHDMRSPQASILALVRTERQRHDAPPPAQRELLDRIERHAQRALTLADEFVQLARAESQTYRIDTVNVADLLIDASDEVWPQAQAKRIRIDTAPGEAPCWIGADRSLMTRALVNLLNNAIKYSPADTLIRCTLALAEAPPRVTCTIRDQGYGIAPEHQRHLFERFRRFHGSERPEIAGAGLGMVFVKTVVTRHGGSIAVDSAPGVGTAISITLPRLADEAA</sequence>
<dbReference type="SMART" id="SM00388">
    <property type="entry name" value="HisKA"/>
    <property type="match status" value="1"/>
</dbReference>
<dbReference type="GO" id="GO:0000155">
    <property type="term" value="F:phosphorelay sensor kinase activity"/>
    <property type="evidence" value="ECO:0007669"/>
    <property type="project" value="InterPro"/>
</dbReference>
<reference evidence="13 14" key="2">
    <citation type="journal article" date="2016" name="Appl. Microbiol. Biotechnol.">
        <title>Mutations improving production and secretion of extracellular lipase by Burkholderia glumae PG1.</title>
        <authorList>
            <person name="Knapp A."/>
            <person name="Voget S."/>
            <person name="Gao R."/>
            <person name="Zaburannyi N."/>
            <person name="Krysciak D."/>
            <person name="Breuer M."/>
            <person name="Hauer B."/>
            <person name="Streit W.R."/>
            <person name="Muller R."/>
            <person name="Daniel R."/>
            <person name="Jaeger K.E."/>
        </authorList>
    </citation>
    <scope>NUCLEOTIDE SEQUENCE [LARGE SCALE GENOMIC DNA]</scope>
    <source>
        <strain evidence="13 14">PG1</strain>
    </source>
</reference>
<evidence type="ECO:0000256" key="4">
    <source>
        <dbReference type="ARBA" id="ARBA00022553"/>
    </source>
</evidence>
<dbReference type="Proteomes" id="UP000031838">
    <property type="component" value="Chromosome 1"/>
</dbReference>
<dbReference type="InterPro" id="IPR005467">
    <property type="entry name" value="His_kinase_dom"/>
</dbReference>
<dbReference type="SMART" id="SM00387">
    <property type="entry name" value="HATPase_c"/>
    <property type="match status" value="1"/>
</dbReference>
<name>A0A0B6RL51_BURPL</name>
<feature type="transmembrane region" description="Helical" evidence="11">
    <location>
        <begin position="386"/>
        <end position="406"/>
    </location>
</feature>
<keyword evidence="7 13" id="KW-0418">Kinase</keyword>
<dbReference type="CDD" id="cd00075">
    <property type="entry name" value="HATPase"/>
    <property type="match status" value="1"/>
</dbReference>
<dbReference type="SMART" id="SM01080">
    <property type="entry name" value="CHASE2"/>
    <property type="match status" value="1"/>
</dbReference>
<dbReference type="Pfam" id="PF08448">
    <property type="entry name" value="PAS_4"/>
    <property type="match status" value="1"/>
</dbReference>
<evidence type="ECO:0000256" key="8">
    <source>
        <dbReference type="ARBA" id="ARBA00022840"/>
    </source>
</evidence>
<keyword evidence="4" id="KW-0597">Phosphoprotein</keyword>
<evidence type="ECO:0000256" key="1">
    <source>
        <dbReference type="ARBA" id="ARBA00000085"/>
    </source>
</evidence>
<evidence type="ECO:0000256" key="7">
    <source>
        <dbReference type="ARBA" id="ARBA00022777"/>
    </source>
</evidence>
<dbReference type="InterPro" id="IPR013656">
    <property type="entry name" value="PAS_4"/>
</dbReference>
<evidence type="ECO:0000256" key="6">
    <source>
        <dbReference type="ARBA" id="ARBA00022741"/>
    </source>
</evidence>
<dbReference type="Pfam" id="PF00512">
    <property type="entry name" value="HisKA"/>
    <property type="match status" value="1"/>
</dbReference>
<dbReference type="GO" id="GO:0005524">
    <property type="term" value="F:ATP binding"/>
    <property type="evidence" value="ECO:0007669"/>
    <property type="project" value="UniProtKB-KW"/>
</dbReference>
<keyword evidence="11" id="KW-1133">Transmembrane helix</keyword>
<dbReference type="InterPro" id="IPR036890">
    <property type="entry name" value="HATPase_C_sf"/>
</dbReference>
<dbReference type="KEGG" id="bgp:BGL_1c15360"/>
<dbReference type="SUPFAM" id="SSF47384">
    <property type="entry name" value="Homodimeric domain of signal transducing histidine kinase"/>
    <property type="match status" value="1"/>
</dbReference>
<dbReference type="RefSeq" id="WP_042624658.1">
    <property type="nucleotide sequence ID" value="NZ_CP002580.1"/>
</dbReference>
<evidence type="ECO:0000256" key="9">
    <source>
        <dbReference type="ARBA" id="ARBA00023012"/>
    </source>
</evidence>
<feature type="domain" description="Histidine kinase" evidence="12">
    <location>
        <begin position="657"/>
        <end position="875"/>
    </location>
</feature>
<dbReference type="FunFam" id="3.30.565.10:FF:000006">
    <property type="entry name" value="Sensor histidine kinase WalK"/>
    <property type="match status" value="1"/>
</dbReference>
<proteinExistence type="predicted"/>
<evidence type="ECO:0000313" key="13">
    <source>
        <dbReference type="EMBL" id="AJK46052.1"/>
    </source>
</evidence>
<dbReference type="EMBL" id="CP002580">
    <property type="protein sequence ID" value="AJK46052.1"/>
    <property type="molecule type" value="Genomic_DNA"/>
</dbReference>
<comment type="catalytic activity">
    <reaction evidence="1">
        <text>ATP + protein L-histidine = ADP + protein N-phospho-L-histidine.</text>
        <dbReference type="EC" id="2.7.13.3"/>
    </reaction>
</comment>
<organism evidence="13 14">
    <name type="scientific">Burkholderia plantarii</name>
    <dbReference type="NCBI Taxonomy" id="41899"/>
    <lineage>
        <taxon>Bacteria</taxon>
        <taxon>Pseudomonadati</taxon>
        <taxon>Pseudomonadota</taxon>
        <taxon>Betaproteobacteria</taxon>
        <taxon>Burkholderiales</taxon>
        <taxon>Burkholderiaceae</taxon>
        <taxon>Burkholderia</taxon>
    </lineage>
</organism>
<dbReference type="GO" id="GO:0007234">
    <property type="term" value="P:osmosensory signaling via phosphorelay pathway"/>
    <property type="evidence" value="ECO:0007669"/>
    <property type="project" value="TreeGrafter"/>
</dbReference>
<dbReference type="InterPro" id="IPR003661">
    <property type="entry name" value="HisK_dim/P_dom"/>
</dbReference>
<keyword evidence="8" id="KW-0067">ATP-binding</keyword>
<dbReference type="PRINTS" id="PR00344">
    <property type="entry name" value="BCTRLSENSOR"/>
</dbReference>
<dbReference type="SUPFAM" id="SSF55874">
    <property type="entry name" value="ATPase domain of HSP90 chaperone/DNA topoisomerase II/histidine kinase"/>
    <property type="match status" value="1"/>
</dbReference>
<evidence type="ECO:0000259" key="12">
    <source>
        <dbReference type="PROSITE" id="PS50109"/>
    </source>
</evidence>
<keyword evidence="14" id="KW-1185">Reference proteome</keyword>
<dbReference type="Pfam" id="PF05226">
    <property type="entry name" value="CHASE2"/>
    <property type="match status" value="1"/>
</dbReference>
<dbReference type="CDD" id="cd00082">
    <property type="entry name" value="HisKA"/>
    <property type="match status" value="1"/>
</dbReference>
<comment type="subcellular location">
    <subcellularLocation>
        <location evidence="2">Cell inner membrane</location>
        <topology evidence="2">Multi-pass membrane protein</topology>
    </subcellularLocation>
</comment>
<keyword evidence="9" id="KW-0902">Two-component regulatory system</keyword>
<dbReference type="AlphaFoldDB" id="A0A0B6RL51"/>
<evidence type="ECO:0000256" key="3">
    <source>
        <dbReference type="ARBA" id="ARBA00012438"/>
    </source>
</evidence>
<dbReference type="InterPro" id="IPR007890">
    <property type="entry name" value="CHASE2"/>
</dbReference>
<dbReference type="PANTHER" id="PTHR42878:SF7">
    <property type="entry name" value="SENSOR HISTIDINE KINASE GLRK"/>
    <property type="match status" value="1"/>
</dbReference>